<dbReference type="InterPro" id="IPR050468">
    <property type="entry name" value="Cuticle_Struct_Prot"/>
</dbReference>
<reference evidence="3 4" key="1">
    <citation type="submission" date="2022-01" db="EMBL/GenBank/DDBJ databases">
        <title>A chromosomal length assembly of Cordylochernes scorpioides.</title>
        <authorList>
            <person name="Zeh D."/>
            <person name="Zeh J."/>
        </authorList>
    </citation>
    <scope>NUCLEOTIDE SEQUENCE [LARGE SCALE GENOMIC DNA]</scope>
    <source>
        <strain evidence="3">IN4F17</strain>
        <tissue evidence="3">Whole Body</tissue>
    </source>
</reference>
<dbReference type="PROSITE" id="PS51155">
    <property type="entry name" value="CHIT_BIND_RR_2"/>
    <property type="match status" value="3"/>
</dbReference>
<dbReference type="PANTHER" id="PTHR10380:SF235">
    <property type="entry name" value="CUTICULAR PROTEIN 73D, ISOFORM B"/>
    <property type="match status" value="1"/>
</dbReference>
<feature type="compositionally biased region" description="Basic and acidic residues" evidence="2">
    <location>
        <begin position="35"/>
        <end position="44"/>
    </location>
</feature>
<name>A0ABY6KXD7_9ARAC</name>
<feature type="region of interest" description="Disordered" evidence="2">
    <location>
        <begin position="24"/>
        <end position="54"/>
    </location>
</feature>
<dbReference type="PANTHER" id="PTHR10380">
    <property type="entry name" value="CUTICLE PROTEIN"/>
    <property type="match status" value="1"/>
</dbReference>
<evidence type="ECO:0000256" key="2">
    <source>
        <dbReference type="SAM" id="MobiDB-lite"/>
    </source>
</evidence>
<gene>
    <name evidence="3" type="ORF">LAZ67_10004134</name>
</gene>
<keyword evidence="4" id="KW-1185">Reference proteome</keyword>
<protein>
    <submittedName>
        <fullName evidence="3">Uncharacterized protein</fullName>
    </submittedName>
</protein>
<evidence type="ECO:0000313" key="4">
    <source>
        <dbReference type="Proteomes" id="UP001235939"/>
    </source>
</evidence>
<dbReference type="Pfam" id="PF00379">
    <property type="entry name" value="Chitin_bind_4"/>
    <property type="match status" value="2"/>
</dbReference>
<evidence type="ECO:0000313" key="3">
    <source>
        <dbReference type="EMBL" id="UYV73572.1"/>
    </source>
</evidence>
<dbReference type="InterPro" id="IPR000618">
    <property type="entry name" value="Insect_cuticle"/>
</dbReference>
<dbReference type="PRINTS" id="PR00947">
    <property type="entry name" value="CUTICLE"/>
</dbReference>
<proteinExistence type="predicted"/>
<dbReference type="EMBL" id="CP092872">
    <property type="protein sequence ID" value="UYV73572.1"/>
    <property type="molecule type" value="Genomic_DNA"/>
</dbReference>
<evidence type="ECO:0000256" key="1">
    <source>
        <dbReference type="PROSITE-ProRule" id="PRU00497"/>
    </source>
</evidence>
<accession>A0ABY6KXD7</accession>
<organism evidence="3 4">
    <name type="scientific">Cordylochernes scorpioides</name>
    <dbReference type="NCBI Taxonomy" id="51811"/>
    <lineage>
        <taxon>Eukaryota</taxon>
        <taxon>Metazoa</taxon>
        <taxon>Ecdysozoa</taxon>
        <taxon>Arthropoda</taxon>
        <taxon>Chelicerata</taxon>
        <taxon>Arachnida</taxon>
        <taxon>Pseudoscorpiones</taxon>
        <taxon>Cheliferoidea</taxon>
        <taxon>Chernetidae</taxon>
        <taxon>Cordylochernes</taxon>
    </lineage>
</organism>
<feature type="region of interest" description="Disordered" evidence="2">
    <location>
        <begin position="283"/>
        <end position="314"/>
    </location>
</feature>
<feature type="compositionally biased region" description="Basic and acidic residues" evidence="2">
    <location>
        <begin position="290"/>
        <end position="314"/>
    </location>
</feature>
<keyword evidence="1" id="KW-0193">Cuticle</keyword>
<sequence>MFSENMNKSQKAHPYHFEYKAENVGHKGHHGGSHYRHESGDGHGKVHGSYGYVDEHGNKRHVDYVADEHGFHAKKAHPYEFGYKADNVGHKGHHCGSHYRHESGDGHGKVHGSYGYVDEHGNKRHVDYVADEHGFRANVKTNEPGTSNQHPAAVHRILKQLTLKHISNHTNLKYQMVLLYIERLSITCMHPCVPQKAHPYEFGYKAENVGHKGHHGGSHYRHESGDGHGKVHGSYGYVDEHGNKRHVDYVADEHGFHANVKTNEPGTSNQHPASVHVEHEAGHHGYQGEGGHHGYQGDDGHHGYHGEDMHGYHH</sequence>
<dbReference type="Proteomes" id="UP001235939">
    <property type="component" value="Chromosome 10"/>
</dbReference>